<dbReference type="InterPro" id="IPR030476">
    <property type="entry name" value="Pentaxin_CS"/>
</dbReference>
<dbReference type="PANTHER" id="PTHR45869">
    <property type="entry name" value="C-REACTIVE PROTEIN-RELATED"/>
    <property type="match status" value="1"/>
</dbReference>
<feature type="transmembrane region" description="Helical" evidence="7">
    <location>
        <begin position="53"/>
        <end position="72"/>
    </location>
</feature>
<keyword evidence="4" id="KW-0106">Calcium</keyword>
<evidence type="ECO:0000256" key="4">
    <source>
        <dbReference type="ARBA" id="ARBA00022837"/>
    </source>
</evidence>
<comment type="caution">
    <text evidence="9">The sequence shown here is derived from an EMBL/GenBank/DDBJ whole genome shotgun (WGS) entry which is preliminary data.</text>
</comment>
<evidence type="ECO:0000256" key="2">
    <source>
        <dbReference type="ARBA" id="ARBA00022723"/>
    </source>
</evidence>
<dbReference type="SUPFAM" id="SSF49899">
    <property type="entry name" value="Concanavalin A-like lectins/glucanases"/>
    <property type="match status" value="1"/>
</dbReference>
<dbReference type="Pfam" id="PF00354">
    <property type="entry name" value="Pentaxin"/>
    <property type="match status" value="1"/>
</dbReference>
<dbReference type="OrthoDB" id="547680at2759"/>
<keyword evidence="2" id="KW-0479">Metal-binding</keyword>
<keyword evidence="3" id="KW-0732">Signal</keyword>
<evidence type="ECO:0000256" key="7">
    <source>
        <dbReference type="SAM" id="Phobius"/>
    </source>
</evidence>
<feature type="disulfide bond" evidence="6">
    <location>
        <begin position="104"/>
        <end position="163"/>
    </location>
</feature>
<evidence type="ECO:0000259" key="8">
    <source>
        <dbReference type="PROSITE" id="PS51828"/>
    </source>
</evidence>
<keyword evidence="10" id="KW-1185">Reference proteome</keyword>
<name>A0A401T5M0_CHIPU</name>
<reference evidence="9 10" key="1">
    <citation type="journal article" date="2018" name="Nat. Ecol. Evol.">
        <title>Shark genomes provide insights into elasmobranch evolution and the origin of vertebrates.</title>
        <authorList>
            <person name="Hara Y"/>
            <person name="Yamaguchi K"/>
            <person name="Onimaru K"/>
            <person name="Kadota M"/>
            <person name="Koyanagi M"/>
            <person name="Keeley SD"/>
            <person name="Tatsumi K"/>
            <person name="Tanaka K"/>
            <person name="Motone F"/>
            <person name="Kageyama Y"/>
            <person name="Nozu R"/>
            <person name="Adachi N"/>
            <person name="Nishimura O"/>
            <person name="Nakagawa R"/>
            <person name="Tanegashima C"/>
            <person name="Kiyatake I"/>
            <person name="Matsumoto R"/>
            <person name="Murakumo K"/>
            <person name="Nishida K"/>
            <person name="Terakita A"/>
            <person name="Kuratani S"/>
            <person name="Sato K"/>
            <person name="Hyodo S Kuraku.S."/>
        </authorList>
    </citation>
    <scope>NUCLEOTIDE SEQUENCE [LARGE SCALE GENOMIC DNA]</scope>
</reference>
<keyword evidence="7" id="KW-1133">Transmembrane helix</keyword>
<dbReference type="InterPro" id="IPR001759">
    <property type="entry name" value="PTX_dom"/>
</dbReference>
<dbReference type="PROSITE" id="PS00289">
    <property type="entry name" value="PTX_1"/>
    <property type="match status" value="1"/>
</dbReference>
<protein>
    <recommendedName>
        <fullName evidence="8">Pentraxin (PTX) domain-containing protein</fullName>
    </recommendedName>
</protein>
<dbReference type="Proteomes" id="UP000287033">
    <property type="component" value="Unassembled WGS sequence"/>
</dbReference>
<dbReference type="Gene3D" id="2.60.120.200">
    <property type="match status" value="1"/>
</dbReference>
<dbReference type="PROSITE" id="PS51828">
    <property type="entry name" value="PTX_2"/>
    <property type="match status" value="1"/>
</dbReference>
<feature type="domain" description="Pentraxin (PTX)" evidence="8">
    <location>
        <begin position="73"/>
        <end position="273"/>
    </location>
</feature>
<gene>
    <name evidence="9" type="ORF">chiPu_0016419</name>
</gene>
<evidence type="ECO:0000313" key="9">
    <source>
        <dbReference type="EMBL" id="GCC37910.1"/>
    </source>
</evidence>
<dbReference type="InterPro" id="IPR013320">
    <property type="entry name" value="ConA-like_dom_sf"/>
</dbReference>
<evidence type="ECO:0000256" key="3">
    <source>
        <dbReference type="ARBA" id="ARBA00022729"/>
    </source>
</evidence>
<evidence type="ECO:0000256" key="5">
    <source>
        <dbReference type="ARBA" id="ARBA00023157"/>
    </source>
</evidence>
<dbReference type="PANTHER" id="PTHR45869:SF8">
    <property type="entry name" value="LAMG-LIKE JELLYROLL FOLD DOMAIN-CONTAINING PROTEIN"/>
    <property type="match status" value="1"/>
</dbReference>
<accession>A0A401T5M0</accession>
<evidence type="ECO:0000313" key="10">
    <source>
        <dbReference type="Proteomes" id="UP000287033"/>
    </source>
</evidence>
<keyword evidence="5 6" id="KW-1015">Disulfide bond</keyword>
<organism evidence="9 10">
    <name type="scientific">Chiloscyllium punctatum</name>
    <name type="common">Brownbanded bambooshark</name>
    <name type="synonym">Hemiscyllium punctatum</name>
    <dbReference type="NCBI Taxonomy" id="137246"/>
    <lineage>
        <taxon>Eukaryota</taxon>
        <taxon>Metazoa</taxon>
        <taxon>Chordata</taxon>
        <taxon>Craniata</taxon>
        <taxon>Vertebrata</taxon>
        <taxon>Chondrichthyes</taxon>
        <taxon>Elasmobranchii</taxon>
        <taxon>Galeomorphii</taxon>
        <taxon>Galeoidea</taxon>
        <taxon>Orectolobiformes</taxon>
        <taxon>Hemiscylliidae</taxon>
        <taxon>Chiloscyllium</taxon>
    </lineage>
</organism>
<feature type="transmembrane region" description="Helical" evidence="7">
    <location>
        <begin position="12"/>
        <end position="32"/>
    </location>
</feature>
<dbReference type="InterPro" id="IPR051005">
    <property type="entry name" value="Pentraxin_domain"/>
</dbReference>
<comment type="cofactor">
    <cofactor evidence="1">
        <name>Ca(2+)</name>
        <dbReference type="ChEBI" id="CHEBI:29108"/>
    </cofactor>
</comment>
<evidence type="ECO:0000256" key="1">
    <source>
        <dbReference type="ARBA" id="ARBA00001913"/>
    </source>
</evidence>
<dbReference type="SMART" id="SM00159">
    <property type="entry name" value="PTX"/>
    <property type="match status" value="1"/>
</dbReference>
<keyword evidence="7" id="KW-0812">Transmembrane</keyword>
<dbReference type="OMA" id="ISCCVAT"/>
<proteinExistence type="predicted"/>
<evidence type="ECO:0000256" key="6">
    <source>
        <dbReference type="PROSITE-ProRule" id="PRU01172"/>
    </source>
</evidence>
<keyword evidence="7" id="KW-0472">Membrane</keyword>
<dbReference type="PRINTS" id="PR00895">
    <property type="entry name" value="PENTAXIN"/>
</dbReference>
<sequence length="275" mass="30368">MGYLLIQLIQDIYFPACAVVGVTVVSVSDELCQCIKTDPPVQSKPTDCRMKNFLLLGLVSCIILPGLVYGGLSGKSLVFSTQTDSIYVKLLPNEFSQLSAFTLCLRAASEAKRGYSLLSYATATKDNELLLWHNEDTRLSLYFGSNIYYFALPETDALLRHICVSWESSTGFITFWLNGVRSLQKVGNSGEVVRGGGTFILGQEQDRVEGKFESKQSFVGELTDVHLWDHVLSANDIKALSHGCHSAGGNIINWDTVLYESRGNVNVEDNHDCSF</sequence>
<dbReference type="EMBL" id="BEZZ01001078">
    <property type="protein sequence ID" value="GCC37910.1"/>
    <property type="molecule type" value="Genomic_DNA"/>
</dbReference>
<dbReference type="AlphaFoldDB" id="A0A401T5M0"/>
<dbReference type="GO" id="GO:0046872">
    <property type="term" value="F:metal ion binding"/>
    <property type="evidence" value="ECO:0007669"/>
    <property type="project" value="UniProtKB-KW"/>
</dbReference>